<name>X1D2D8_9ZZZZ</name>
<gene>
    <name evidence="1" type="ORF">S01H4_47829</name>
</gene>
<evidence type="ECO:0000313" key="1">
    <source>
        <dbReference type="EMBL" id="GAH02410.1"/>
    </source>
</evidence>
<feature type="non-terminal residue" evidence="1">
    <location>
        <position position="1"/>
    </location>
</feature>
<proteinExistence type="predicted"/>
<comment type="caution">
    <text evidence="1">The sequence shown here is derived from an EMBL/GenBank/DDBJ whole genome shotgun (WGS) entry which is preliminary data.</text>
</comment>
<sequence length="157" mass="18604">QWEIDEYIHQINRQELKNKDKINIDLENINKDITKSNEMIDILRSKQWEIDEYIHQINRQELKNKDKINIDLENINKDITKSNEMIDILRSKQSEIKKDEEIEIKLQNIEPLNSSTSTASLKATNINKKIKLPENPLNTEFSENTLHNIIDLVNIEL</sequence>
<dbReference type="AlphaFoldDB" id="X1D2D8"/>
<dbReference type="EMBL" id="BART01026898">
    <property type="protein sequence ID" value="GAH02410.1"/>
    <property type="molecule type" value="Genomic_DNA"/>
</dbReference>
<accession>X1D2D8</accession>
<organism evidence="1">
    <name type="scientific">marine sediment metagenome</name>
    <dbReference type="NCBI Taxonomy" id="412755"/>
    <lineage>
        <taxon>unclassified sequences</taxon>
        <taxon>metagenomes</taxon>
        <taxon>ecological metagenomes</taxon>
    </lineage>
</organism>
<protein>
    <submittedName>
        <fullName evidence="1">Uncharacterized protein</fullName>
    </submittedName>
</protein>
<reference evidence="1" key="1">
    <citation type="journal article" date="2014" name="Front. Microbiol.">
        <title>High frequency of phylogenetically diverse reductive dehalogenase-homologous genes in deep subseafloor sedimentary metagenomes.</title>
        <authorList>
            <person name="Kawai M."/>
            <person name="Futagami T."/>
            <person name="Toyoda A."/>
            <person name="Takaki Y."/>
            <person name="Nishi S."/>
            <person name="Hori S."/>
            <person name="Arai W."/>
            <person name="Tsubouchi T."/>
            <person name="Morono Y."/>
            <person name="Uchiyama I."/>
            <person name="Ito T."/>
            <person name="Fujiyama A."/>
            <person name="Inagaki F."/>
            <person name="Takami H."/>
        </authorList>
    </citation>
    <scope>NUCLEOTIDE SEQUENCE</scope>
    <source>
        <strain evidence="1">Expedition CK06-06</strain>
    </source>
</reference>